<dbReference type="Gene3D" id="3.10.450.50">
    <property type="match status" value="1"/>
</dbReference>
<dbReference type="AlphaFoldDB" id="A0A143Z436"/>
<reference evidence="2 4" key="2">
    <citation type="submission" date="2016-10" db="EMBL/GenBank/DDBJ databases">
        <authorList>
            <person name="Varghese N."/>
            <person name="Submissions S."/>
        </authorList>
    </citation>
    <scope>NUCLEOTIDE SEQUENCE [LARGE SCALE GENOMIC DNA]</scope>
    <source>
        <strain evidence="2 4">DSM 22150</strain>
    </source>
</reference>
<sequence length="133" mass="15897">MNENFENAIRERFEQGFKNWNNGYDAWLEWCETLYEPDAHYNVYSERLTLQQYKDMMGQLFQAYDIELGEFHNMIVEGEWGAIRYNVYIIDKRTGERIEQKTMEFVKFKNNPEPIGARVVEGWALSDKPLSAH</sequence>
<dbReference type="Proteomes" id="UP000076878">
    <property type="component" value="Unassembled WGS sequence"/>
</dbReference>
<organism evidence="1 3">
    <name type="scientific">Trichococcus ilyis</name>
    <dbReference type="NCBI Taxonomy" id="640938"/>
    <lineage>
        <taxon>Bacteria</taxon>
        <taxon>Bacillati</taxon>
        <taxon>Bacillota</taxon>
        <taxon>Bacilli</taxon>
        <taxon>Lactobacillales</taxon>
        <taxon>Carnobacteriaceae</taxon>
        <taxon>Trichococcus</taxon>
    </lineage>
</organism>
<dbReference type="InterPro" id="IPR032710">
    <property type="entry name" value="NTF2-like_dom_sf"/>
</dbReference>
<name>A0A143Z436_9LACT</name>
<dbReference type="Proteomes" id="UP000199280">
    <property type="component" value="Unassembled WGS sequence"/>
</dbReference>
<gene>
    <name evidence="2" type="ORF">SAMN05216375_13121</name>
    <name evidence="1" type="ORF">TR210_2343</name>
</gene>
<keyword evidence="4" id="KW-1185">Reference proteome</keyword>
<dbReference type="EMBL" id="FJNB01000020">
    <property type="protein sequence ID" value="CZR06679.1"/>
    <property type="molecule type" value="Genomic_DNA"/>
</dbReference>
<dbReference type="EMBL" id="FNYT01000031">
    <property type="protein sequence ID" value="SEJ85084.1"/>
    <property type="molecule type" value="Genomic_DNA"/>
</dbReference>
<evidence type="ECO:0008006" key="5">
    <source>
        <dbReference type="Google" id="ProtNLM"/>
    </source>
</evidence>
<evidence type="ECO:0000313" key="4">
    <source>
        <dbReference type="Proteomes" id="UP000199280"/>
    </source>
</evidence>
<evidence type="ECO:0000313" key="2">
    <source>
        <dbReference type="EMBL" id="SEJ85084.1"/>
    </source>
</evidence>
<accession>A0A143Z436</accession>
<dbReference type="OrthoDB" id="2028355at2"/>
<reference evidence="1 3" key="1">
    <citation type="submission" date="2016-02" db="EMBL/GenBank/DDBJ databases">
        <authorList>
            <person name="Wen L."/>
            <person name="He K."/>
            <person name="Yang H."/>
        </authorList>
    </citation>
    <scope>NUCLEOTIDE SEQUENCE [LARGE SCALE GENOMIC DNA]</scope>
    <source>
        <strain evidence="1">Trichococcus_R210</strain>
    </source>
</reference>
<dbReference type="RefSeq" id="WP_068624021.1">
    <property type="nucleotide sequence ID" value="NZ_FJNB01000020.1"/>
</dbReference>
<evidence type="ECO:0000313" key="3">
    <source>
        <dbReference type="Proteomes" id="UP000076878"/>
    </source>
</evidence>
<evidence type="ECO:0000313" key="1">
    <source>
        <dbReference type="EMBL" id="CZR06679.1"/>
    </source>
</evidence>
<dbReference type="SUPFAM" id="SSF54427">
    <property type="entry name" value="NTF2-like"/>
    <property type="match status" value="1"/>
</dbReference>
<proteinExistence type="predicted"/>
<protein>
    <recommendedName>
        <fullName evidence="5">SnoaL-like domain-containing protein</fullName>
    </recommendedName>
</protein>